<gene>
    <name evidence="1" type="ORF">HNE05_17060</name>
</gene>
<accession>A0A6M8FM69</accession>
<organism evidence="1 2">
    <name type="scientific">Aquipseudomonas campi</name>
    <dbReference type="NCBI Taxonomy" id="2731681"/>
    <lineage>
        <taxon>Bacteria</taxon>
        <taxon>Pseudomonadati</taxon>
        <taxon>Pseudomonadota</taxon>
        <taxon>Gammaproteobacteria</taxon>
        <taxon>Pseudomonadales</taxon>
        <taxon>Pseudomonadaceae</taxon>
        <taxon>Aquipseudomonas</taxon>
    </lineage>
</organism>
<reference evidence="1" key="1">
    <citation type="submission" date="2020-07" db="EMBL/GenBank/DDBJ databases">
        <title>Nitrate ammonifying Pseudomonas campi sp. nov. isolated from German agricultural grassland.</title>
        <authorList>
            <person name="Timsy T."/>
            <person name="Ulrich A."/>
            <person name="Spanner T."/>
            <person name="Foesel B."/>
            <person name="Kolb S."/>
            <person name="Horn M.A."/>
            <person name="Behrendt U."/>
        </authorList>
    </citation>
    <scope>NUCLEOTIDE SEQUENCE</scope>
    <source>
        <strain evidence="1">S1-A32-2</strain>
    </source>
</reference>
<dbReference type="KEGG" id="pcam:HNE05_17060"/>
<dbReference type="EMBL" id="CP053697">
    <property type="protein sequence ID" value="QKE64989.1"/>
    <property type="molecule type" value="Genomic_DNA"/>
</dbReference>
<keyword evidence="2" id="KW-1185">Reference proteome</keyword>
<name>A0A6M8FM69_9GAMM</name>
<dbReference type="RefSeq" id="WP_173210436.1">
    <property type="nucleotide sequence ID" value="NZ_CP053697.2"/>
</dbReference>
<dbReference type="AlphaFoldDB" id="A0A6M8FM69"/>
<sequence length="317" mass="35124">MSILKNAVDSIQIGMEDYHSDDPRRVLSAIRNVYAGLLLIFKHKLQALSPTGSNDSLLKARLELALDPSGAPIWKGKGNLSVDAADIEARLKALGISGIDWKRLQKLREIRNDVEHYFSKHPVNLMKEVVASSLQLLTEFCEPHLGQRPADLFGDECWDMMLAVASFHEGEVAACQKKLAAIQWPYKVVASSIDKMRCGHCDSQLIQLKDETAGPHAFFECLACQALTDYEVVIGMAIVESLLGENYNRRKAGQPPASDECPGCGEQAYVYAEQICVACHYEPGQYTHCEVCGTLLEGEDAFSPICSYHRHKMHSAD</sequence>
<evidence type="ECO:0000313" key="2">
    <source>
        <dbReference type="Proteomes" id="UP000501379"/>
    </source>
</evidence>
<protein>
    <submittedName>
        <fullName evidence="1">Uncharacterized protein</fullName>
    </submittedName>
</protein>
<evidence type="ECO:0000313" key="1">
    <source>
        <dbReference type="EMBL" id="QKE64989.1"/>
    </source>
</evidence>
<proteinExistence type="predicted"/>
<dbReference type="Proteomes" id="UP000501379">
    <property type="component" value="Chromosome"/>
</dbReference>